<organism evidence="2 3">
    <name type="scientific">Ceratobasidium theobromae</name>
    <dbReference type="NCBI Taxonomy" id="1582974"/>
    <lineage>
        <taxon>Eukaryota</taxon>
        <taxon>Fungi</taxon>
        <taxon>Dikarya</taxon>
        <taxon>Basidiomycota</taxon>
        <taxon>Agaricomycotina</taxon>
        <taxon>Agaricomycetes</taxon>
        <taxon>Cantharellales</taxon>
        <taxon>Ceratobasidiaceae</taxon>
        <taxon>Ceratobasidium</taxon>
    </lineage>
</organism>
<protein>
    <submittedName>
        <fullName evidence="2">Uncharacterized protein</fullName>
    </submittedName>
</protein>
<comment type="caution">
    <text evidence="2">The sequence shown here is derived from an EMBL/GenBank/DDBJ whole genome shotgun (WGS) entry which is preliminary data.</text>
</comment>
<dbReference type="Proteomes" id="UP000383932">
    <property type="component" value="Unassembled WGS sequence"/>
</dbReference>
<dbReference type="AlphaFoldDB" id="A0A5N5Q7H4"/>
<evidence type="ECO:0000313" key="3">
    <source>
        <dbReference type="Proteomes" id="UP000383932"/>
    </source>
</evidence>
<evidence type="ECO:0000313" key="2">
    <source>
        <dbReference type="EMBL" id="KAB5587629.1"/>
    </source>
</evidence>
<feature type="region of interest" description="Disordered" evidence="1">
    <location>
        <begin position="1"/>
        <end position="43"/>
    </location>
</feature>
<keyword evidence="3" id="KW-1185">Reference proteome</keyword>
<accession>A0A5N5Q7H4</accession>
<sequence>MDAAPVSALGLSLGPTGPDPYGPYGQPTTYNPVGYPPIINPAQETPSRAFSQISWAMSTAPPHETHPVKDSMHPSPAPTC</sequence>
<gene>
    <name evidence="2" type="ORF">CTheo_8931</name>
</gene>
<evidence type="ECO:0000256" key="1">
    <source>
        <dbReference type="SAM" id="MobiDB-lite"/>
    </source>
</evidence>
<name>A0A5N5Q7H4_9AGAM</name>
<reference evidence="2 3" key="1">
    <citation type="journal article" date="2019" name="Fungal Biol. Biotechnol.">
        <title>Draft genome sequence of fastidious pathogen Ceratobasidium theobromae, which causes vascular-streak dieback in Theobroma cacao.</title>
        <authorList>
            <person name="Ali S.S."/>
            <person name="Asman A."/>
            <person name="Shao J."/>
            <person name="Firmansyah A.P."/>
            <person name="Susilo A.W."/>
            <person name="Rosmana A."/>
            <person name="McMahon P."/>
            <person name="Junaid M."/>
            <person name="Guest D."/>
            <person name="Kheng T.Y."/>
            <person name="Meinhardt L.W."/>
            <person name="Bailey B.A."/>
        </authorList>
    </citation>
    <scope>NUCLEOTIDE SEQUENCE [LARGE SCALE GENOMIC DNA]</scope>
    <source>
        <strain evidence="2 3">CT2</strain>
    </source>
</reference>
<feature type="region of interest" description="Disordered" evidence="1">
    <location>
        <begin position="57"/>
        <end position="80"/>
    </location>
</feature>
<feature type="compositionally biased region" description="Low complexity" evidence="1">
    <location>
        <begin position="22"/>
        <end position="32"/>
    </location>
</feature>
<proteinExistence type="predicted"/>
<feature type="compositionally biased region" description="Basic and acidic residues" evidence="1">
    <location>
        <begin position="63"/>
        <end position="72"/>
    </location>
</feature>
<dbReference type="EMBL" id="SSOP01000916">
    <property type="protein sequence ID" value="KAB5587629.1"/>
    <property type="molecule type" value="Genomic_DNA"/>
</dbReference>